<dbReference type="InterPro" id="IPR027417">
    <property type="entry name" value="P-loop_NTPase"/>
</dbReference>
<reference evidence="1 2" key="1">
    <citation type="submission" date="2020-08" db="EMBL/GenBank/DDBJ databases">
        <title>Sequencing the genomes of 1000 actinobacteria strains.</title>
        <authorList>
            <person name="Klenk H.-P."/>
        </authorList>
    </citation>
    <scope>NUCLEOTIDE SEQUENCE [LARGE SCALE GENOMIC DNA]</scope>
    <source>
        <strain evidence="1 2">DSM 43675</strain>
    </source>
</reference>
<protein>
    <recommendedName>
        <fullName evidence="3">Sulfotransferase family protein</fullName>
    </recommendedName>
</protein>
<evidence type="ECO:0008006" key="3">
    <source>
        <dbReference type="Google" id="ProtNLM"/>
    </source>
</evidence>
<gene>
    <name evidence="1" type="ORF">BKA00_006123</name>
</gene>
<proteinExistence type="predicted"/>
<name>A0A7X0G4Q2_9ACTN</name>
<sequence>MAARIILHIGVQKSGTTFLQQVLQANADALVKAGVRYPVSPDWARGKRTVANHEWASYGLLGAEFPWVSHDRASEEATSWQVLLDEVKRTPGTVLLSAEALSVIRTPAIHRLFDALGADDIEVVVTARSLGRALPSLWQQHIRNGRTVSLETYLTGLANERRKGRDHVETDRSAHLWRAFDLGGLARRWSDAGATRVSIVTTPGKPPHLLWQRFAEAIDLLALAEPPTMPTDRAHTGLTAPETLVLSSMNAAIRQASWSGRHAGWIRQAVTARFQARSQRGSKVAAPPEWRDRLAQWNEEDLAALRDTPARIVGDLEDLRYDPSAETTAPPTHEEIAQAGAEAALALATVALQETLIQRNIRRLRHRLTN</sequence>
<dbReference type="Gene3D" id="3.40.50.300">
    <property type="entry name" value="P-loop containing nucleotide triphosphate hydrolases"/>
    <property type="match status" value="1"/>
</dbReference>
<dbReference type="EMBL" id="JACHMQ010000001">
    <property type="protein sequence ID" value="MBB6399209.1"/>
    <property type="molecule type" value="Genomic_DNA"/>
</dbReference>
<comment type="caution">
    <text evidence="1">The sequence shown here is derived from an EMBL/GenBank/DDBJ whole genome shotgun (WGS) entry which is preliminary data.</text>
</comment>
<accession>A0A7X0G4Q2</accession>
<dbReference type="AlphaFoldDB" id="A0A7X0G4Q2"/>
<organism evidence="1 2">
    <name type="scientific">Actinomadura coerulea</name>
    <dbReference type="NCBI Taxonomy" id="46159"/>
    <lineage>
        <taxon>Bacteria</taxon>
        <taxon>Bacillati</taxon>
        <taxon>Actinomycetota</taxon>
        <taxon>Actinomycetes</taxon>
        <taxon>Streptosporangiales</taxon>
        <taxon>Thermomonosporaceae</taxon>
        <taxon>Actinomadura</taxon>
    </lineage>
</organism>
<keyword evidence="2" id="KW-1185">Reference proteome</keyword>
<dbReference type="Proteomes" id="UP000546324">
    <property type="component" value="Unassembled WGS sequence"/>
</dbReference>
<evidence type="ECO:0000313" key="1">
    <source>
        <dbReference type="EMBL" id="MBB6399209.1"/>
    </source>
</evidence>
<dbReference type="SUPFAM" id="SSF52540">
    <property type="entry name" value="P-loop containing nucleoside triphosphate hydrolases"/>
    <property type="match status" value="1"/>
</dbReference>
<evidence type="ECO:0000313" key="2">
    <source>
        <dbReference type="Proteomes" id="UP000546324"/>
    </source>
</evidence>
<dbReference type="RefSeq" id="WP_185030954.1">
    <property type="nucleotide sequence ID" value="NZ_JACHMQ010000001.1"/>
</dbReference>